<dbReference type="Pfam" id="PF06965">
    <property type="entry name" value="Na_H_antiport_1"/>
    <property type="match status" value="1"/>
</dbReference>
<protein>
    <recommendedName>
        <fullName evidence="1">Putative Na(+)/H(+) antiporter NhaA homolog</fullName>
    </recommendedName>
</protein>
<dbReference type="OrthoDB" id="9808135at2"/>
<dbReference type="Proteomes" id="UP000031553">
    <property type="component" value="Unassembled WGS sequence"/>
</dbReference>
<organism evidence="3 4">
    <name type="scientific">Komagataeibacter intermedius AF2</name>
    <dbReference type="NCBI Taxonomy" id="1458464"/>
    <lineage>
        <taxon>Bacteria</taxon>
        <taxon>Pseudomonadati</taxon>
        <taxon>Pseudomonadota</taxon>
        <taxon>Alphaproteobacteria</taxon>
        <taxon>Acetobacterales</taxon>
        <taxon>Acetobacteraceae</taxon>
        <taxon>Komagataeibacter</taxon>
    </lineage>
</organism>
<feature type="transmembrane region" description="Helical" evidence="2">
    <location>
        <begin position="43"/>
        <end position="62"/>
    </location>
</feature>
<evidence type="ECO:0000313" key="4">
    <source>
        <dbReference type="Proteomes" id="UP000031553"/>
    </source>
</evidence>
<evidence type="ECO:0000256" key="1">
    <source>
        <dbReference type="ARBA" id="ARBA00015550"/>
    </source>
</evidence>
<reference evidence="3 4" key="1">
    <citation type="submission" date="2015-07" db="EMBL/GenBank/DDBJ databases">
        <title>Draft Genome Sequence of Komagataeibacter intermedius Strain AF2, Isolated from Kombucha Tea.</title>
        <authorList>
            <person name="Santos R.A."/>
            <person name="Berretta A.A."/>
            <person name="Barud H.S."/>
            <person name="Ribeiro S.J."/>
            <person name="Gonzalez-Garcia L.N."/>
            <person name="Zucchi T.D."/>
            <person name="Goldman G.H."/>
            <person name="Riano-Pachon D.M."/>
        </authorList>
    </citation>
    <scope>NUCLEOTIDE SEQUENCE [LARGE SCALE GENOMIC DNA]</scope>
    <source>
        <strain evidence="3 4">AF2</strain>
    </source>
</reference>
<dbReference type="InterPro" id="IPR023171">
    <property type="entry name" value="Na/H_antiporter_dom_sf"/>
</dbReference>
<dbReference type="GO" id="GO:0006885">
    <property type="term" value="P:regulation of pH"/>
    <property type="evidence" value="ECO:0007669"/>
    <property type="project" value="InterPro"/>
</dbReference>
<comment type="caution">
    <text evidence="3">The sequence shown here is derived from an EMBL/GenBank/DDBJ whole genome shotgun (WGS) entry which is preliminary data.</text>
</comment>
<dbReference type="InterPro" id="IPR004670">
    <property type="entry name" value="NhaA"/>
</dbReference>
<keyword evidence="2" id="KW-0472">Membrane</keyword>
<evidence type="ECO:0000256" key="2">
    <source>
        <dbReference type="SAM" id="Phobius"/>
    </source>
</evidence>
<name>A0A0N0MGP8_9PROT</name>
<keyword evidence="2" id="KW-0812">Transmembrane</keyword>
<keyword evidence="2" id="KW-1133">Transmembrane helix</keyword>
<evidence type="ECO:0000313" key="3">
    <source>
        <dbReference type="EMBL" id="KPH88164.1"/>
    </source>
</evidence>
<sequence>MRGQGKLIRRFFMSPSAGTAVLPLAFMPGLALANSPQAAQYHRLVTLALFGFINIGVSLMDLHASMLLAPVLPGIILALRVGKPAGVFGATMLAVRLKLSPPTLTACSQLPRASFMRAR</sequence>
<dbReference type="GO" id="GO:0006814">
    <property type="term" value="P:sodium ion transport"/>
    <property type="evidence" value="ECO:0007669"/>
    <property type="project" value="InterPro"/>
</dbReference>
<dbReference type="Gene3D" id="1.20.1530.10">
    <property type="entry name" value="Na+/H+ antiporter like domain"/>
    <property type="match status" value="1"/>
</dbReference>
<dbReference type="AlphaFoldDB" id="A0A0N0MGP8"/>
<proteinExistence type="predicted"/>
<accession>A0A0N0MGP8</accession>
<dbReference type="EMBL" id="JUFX02000057">
    <property type="protein sequence ID" value="KPH88164.1"/>
    <property type="molecule type" value="Genomic_DNA"/>
</dbReference>
<gene>
    <name evidence="3" type="ORF">GLUCOINTEAF2_0201759</name>
</gene>
<dbReference type="GO" id="GO:0016020">
    <property type="term" value="C:membrane"/>
    <property type="evidence" value="ECO:0007669"/>
    <property type="project" value="InterPro"/>
</dbReference>